<dbReference type="Gene3D" id="1.10.1040.10">
    <property type="entry name" value="N-(1-d-carboxylethyl)-l-norvaline Dehydrogenase, domain 2"/>
    <property type="match status" value="1"/>
</dbReference>
<dbReference type="SUPFAM" id="SSF51735">
    <property type="entry name" value="NAD(P)-binding Rossmann-fold domains"/>
    <property type="match status" value="1"/>
</dbReference>
<organism evidence="3 4">
    <name type="scientific">Dialister hominis</name>
    <dbReference type="NCBI Taxonomy" id="2582419"/>
    <lineage>
        <taxon>Bacteria</taxon>
        <taxon>Bacillati</taxon>
        <taxon>Bacillota</taxon>
        <taxon>Negativicutes</taxon>
        <taxon>Veillonellales</taxon>
        <taxon>Veillonellaceae</taxon>
        <taxon>Dialister</taxon>
    </lineage>
</organism>
<accession>A0A8D4UW76</accession>
<evidence type="ECO:0008006" key="5">
    <source>
        <dbReference type="Google" id="ProtNLM"/>
    </source>
</evidence>
<dbReference type="InterPro" id="IPR013332">
    <property type="entry name" value="KPR_N"/>
</dbReference>
<dbReference type="InterPro" id="IPR008927">
    <property type="entry name" value="6-PGluconate_DH-like_C_sf"/>
</dbReference>
<dbReference type="InterPro" id="IPR013328">
    <property type="entry name" value="6PGD_dom2"/>
</dbReference>
<dbReference type="AlphaFoldDB" id="A0A8D4UW76"/>
<dbReference type="Pfam" id="PF02558">
    <property type="entry name" value="ApbA"/>
    <property type="match status" value="1"/>
</dbReference>
<gene>
    <name evidence="3" type="ORF">Dia5BBH33_20930</name>
</gene>
<dbReference type="KEGG" id="dho:Dia5BBH33_20930"/>
<sequence>MRVSIIGAGAMALAAASYLKLRDVSSLVYVRSEKKLAAWSTKPVRVTGVMESSFYVPMAKTMKEAVNYSDTVIICTRAGDYEDVINELLPCLRKGQCILFLNGCWGAVKTYRLLKEDAKYLTIAETAGSPFVASLSEDFLTLEMKGIRTEIGYSALGTSKDPGELLHTIAPRVSRISSPVSTSLSQAMPIVNAASAFFNISRIENGEDFELFGPSFTSRAADYMEHCDKERLAVGKALGLELYSLLETVNSQRSEKKATLYEAFKNNALYDGLKGPVSLSDRSLSEDLPCGLGSLLDLADMMHVPAPYITAMVDTASLYMGKPYEPFLTVQDLRAIKALRGK</sequence>
<feature type="domain" description="Opine dehydrogenase" evidence="1">
    <location>
        <begin position="177"/>
        <end position="319"/>
    </location>
</feature>
<dbReference type="Proteomes" id="UP000320585">
    <property type="component" value="Chromosome"/>
</dbReference>
<evidence type="ECO:0000259" key="1">
    <source>
        <dbReference type="Pfam" id="PF02317"/>
    </source>
</evidence>
<proteinExistence type="predicted"/>
<evidence type="ECO:0000259" key="2">
    <source>
        <dbReference type="Pfam" id="PF02558"/>
    </source>
</evidence>
<dbReference type="GO" id="GO:0016491">
    <property type="term" value="F:oxidoreductase activity"/>
    <property type="evidence" value="ECO:0007669"/>
    <property type="project" value="InterPro"/>
</dbReference>
<keyword evidence="4" id="KW-1185">Reference proteome</keyword>
<dbReference type="GeneID" id="92717290"/>
<dbReference type="InterPro" id="IPR003421">
    <property type="entry name" value="Opine_DH"/>
</dbReference>
<dbReference type="Gene3D" id="3.40.50.720">
    <property type="entry name" value="NAD(P)-binding Rossmann-like Domain"/>
    <property type="match status" value="1"/>
</dbReference>
<reference evidence="4" key="1">
    <citation type="submission" date="2019-05" db="EMBL/GenBank/DDBJ databases">
        <title>Complete genome sequencing of Dialister sp. strain 5BBH33.</title>
        <authorList>
            <person name="Sakamoto M."/>
            <person name="Murakami T."/>
            <person name="Mori H."/>
        </authorList>
    </citation>
    <scope>NUCLEOTIDE SEQUENCE [LARGE SCALE GENOMIC DNA]</scope>
    <source>
        <strain evidence="4">5BBH33</strain>
    </source>
</reference>
<dbReference type="EMBL" id="AP019697">
    <property type="protein sequence ID" value="BBK26158.1"/>
    <property type="molecule type" value="Genomic_DNA"/>
</dbReference>
<dbReference type="SUPFAM" id="SSF48179">
    <property type="entry name" value="6-phosphogluconate dehydrogenase C-terminal domain-like"/>
    <property type="match status" value="1"/>
</dbReference>
<evidence type="ECO:0000313" key="4">
    <source>
        <dbReference type="Proteomes" id="UP000320585"/>
    </source>
</evidence>
<dbReference type="RefSeq" id="WP_144269327.1">
    <property type="nucleotide sequence ID" value="NZ_AP019697.1"/>
</dbReference>
<dbReference type="InterPro" id="IPR036291">
    <property type="entry name" value="NAD(P)-bd_dom_sf"/>
</dbReference>
<name>A0A8D4UW76_9FIRM</name>
<evidence type="ECO:0000313" key="3">
    <source>
        <dbReference type="EMBL" id="BBK26158.1"/>
    </source>
</evidence>
<protein>
    <recommendedName>
        <fullName evidence="5">Opine dehydrogenase</fullName>
    </recommendedName>
</protein>
<dbReference type="OrthoDB" id="1073746at2"/>
<dbReference type="Pfam" id="PF02317">
    <property type="entry name" value="Octopine_DH"/>
    <property type="match status" value="1"/>
</dbReference>
<feature type="domain" description="Ketopantoate reductase N-terminal" evidence="2">
    <location>
        <begin position="4"/>
        <end position="103"/>
    </location>
</feature>